<dbReference type="GO" id="GO:0006281">
    <property type="term" value="P:DNA repair"/>
    <property type="evidence" value="ECO:0007669"/>
    <property type="project" value="InterPro"/>
</dbReference>
<dbReference type="SMART" id="SM00982">
    <property type="entry name" value="TRCF"/>
    <property type="match status" value="1"/>
</dbReference>
<dbReference type="GO" id="GO:0016787">
    <property type="term" value="F:hydrolase activity"/>
    <property type="evidence" value="ECO:0007669"/>
    <property type="project" value="UniProtKB-KW"/>
</dbReference>
<evidence type="ECO:0000313" key="1">
    <source>
        <dbReference type="EMBL" id="CRZ83610.1"/>
    </source>
</evidence>
<dbReference type="Proteomes" id="UP000044806">
    <property type="component" value="Unassembled WGS sequence"/>
</dbReference>
<organism evidence="1 2">
    <name type="scientific">Vibrio cholerae</name>
    <dbReference type="NCBI Taxonomy" id="666"/>
    <lineage>
        <taxon>Bacteria</taxon>
        <taxon>Pseudomonadati</taxon>
        <taxon>Pseudomonadota</taxon>
        <taxon>Gammaproteobacteria</taxon>
        <taxon>Vibrionales</taxon>
        <taxon>Vibrionaceae</taxon>
        <taxon>Vibrio</taxon>
    </lineage>
</organism>
<evidence type="ECO:0000313" key="2">
    <source>
        <dbReference type="Proteomes" id="UP000044806"/>
    </source>
</evidence>
<dbReference type="InterPro" id="IPR005118">
    <property type="entry name" value="TRCF_C"/>
</dbReference>
<name>A0A655NXK2_VIBCL</name>
<dbReference type="InterPro" id="IPR037235">
    <property type="entry name" value="TRCF-like_C_D7"/>
</dbReference>
<dbReference type="Gene3D" id="3.90.1150.50">
    <property type="entry name" value="Transcription-repair-coupling factor, D7 domain"/>
    <property type="match status" value="1"/>
</dbReference>
<dbReference type="EMBL" id="CWOW01000001">
    <property type="protein sequence ID" value="CRZ83610.1"/>
    <property type="molecule type" value="Genomic_DNA"/>
</dbReference>
<reference evidence="1 2" key="1">
    <citation type="submission" date="2015-07" db="EMBL/GenBank/DDBJ databases">
        <authorList>
            <consortium name="Pathogen Informatics"/>
        </authorList>
    </citation>
    <scope>NUCLEOTIDE SEQUENCE [LARGE SCALE GENOMIC DNA]</scope>
    <source>
        <strain evidence="1 2">A51</strain>
    </source>
</reference>
<proteinExistence type="predicted"/>
<sequence length="145" mass="16473">MRLPALLPEEYIPDINTRLSMYKQIASVASKDELAELKVELIDRFGKLPDAALNLLAIAELKLNAMRLKVRKIEAHERGGYVEFYPNADINPVFLVKLLQSQPKLLAMDGPTKLKFTLPLVERSARIQFVADMLKNFQQNVLPAR</sequence>
<protein>
    <submittedName>
        <fullName evidence="1">Transcription-repair coupling factor</fullName>
        <ecNumber evidence="1">3.6.4.-</ecNumber>
    </submittedName>
</protein>
<dbReference type="EC" id="3.6.4.-" evidence="1"/>
<dbReference type="Pfam" id="PF03461">
    <property type="entry name" value="TRCF"/>
    <property type="match status" value="1"/>
</dbReference>
<dbReference type="SUPFAM" id="SSF143517">
    <property type="entry name" value="TRCF domain-like"/>
    <property type="match status" value="1"/>
</dbReference>
<accession>A0A655NXK2</accession>
<keyword evidence="1" id="KW-0378">Hydrolase</keyword>
<gene>
    <name evidence="1" type="primary">mfd</name>
    <name evidence="1" type="ORF">ERS013165_00317</name>
</gene>
<dbReference type="AlphaFoldDB" id="A0A655NXK2"/>